<accession>A0A6G7SMK2</accession>
<dbReference type="AlphaFoldDB" id="A0A6G7SMK2"/>
<organism evidence="1">
    <name type="scientific">Klebsiella pneumoniae</name>
    <dbReference type="NCBI Taxonomy" id="573"/>
    <lineage>
        <taxon>Bacteria</taxon>
        <taxon>Pseudomonadati</taxon>
        <taxon>Pseudomonadota</taxon>
        <taxon>Gammaproteobacteria</taxon>
        <taxon>Enterobacterales</taxon>
        <taxon>Enterobacteriaceae</taxon>
        <taxon>Klebsiella/Raoultella group</taxon>
        <taxon>Klebsiella</taxon>
        <taxon>Klebsiella pneumoniae complex</taxon>
    </lineage>
</organism>
<protein>
    <submittedName>
        <fullName evidence="1">Uncharacterized protein</fullName>
    </submittedName>
</protein>
<keyword evidence="1" id="KW-0614">Plasmid</keyword>
<dbReference type="EMBL" id="MT035874">
    <property type="protein sequence ID" value="QIK04287.1"/>
    <property type="molecule type" value="Genomic_DNA"/>
</dbReference>
<name>A0A6G7SMK2_KLEPN</name>
<evidence type="ECO:0000313" key="1">
    <source>
        <dbReference type="EMBL" id="QIK04287.1"/>
    </source>
</evidence>
<reference evidence="1" key="1">
    <citation type="submission" date="2020-02" db="EMBL/GenBank/DDBJ databases">
        <authorList>
            <person name="Qin S."/>
            <person name="Li L."/>
        </authorList>
    </citation>
    <scope>NUCLEOTIDE SEQUENCE</scope>
    <source>
        <strain evidence="1">KP18-3-8</strain>
        <plasmid evidence="1">pKP18-3-8_KPC_vir</plasmid>
    </source>
</reference>
<geneLocation type="plasmid" evidence="1">
    <name>pKP18-3-8_KPC_vir</name>
</geneLocation>
<proteinExistence type="predicted"/>
<sequence length="40" mass="4491">MKNDSRLICAITVVSVLHSVLKDVQPAFRHPSSLYMSLFS</sequence>